<evidence type="ECO:0000256" key="1">
    <source>
        <dbReference type="ARBA" id="ARBA00007074"/>
    </source>
</evidence>
<dbReference type="GO" id="GO:0008234">
    <property type="term" value="F:cysteine-type peptidase activity"/>
    <property type="evidence" value="ECO:0007669"/>
    <property type="project" value="UniProtKB-KW"/>
</dbReference>
<feature type="domain" description="NlpC/P60" evidence="6">
    <location>
        <begin position="239"/>
        <end position="379"/>
    </location>
</feature>
<accession>A0A4R6S877</accession>
<dbReference type="Proteomes" id="UP000295444">
    <property type="component" value="Unassembled WGS sequence"/>
</dbReference>
<dbReference type="PROSITE" id="PS51935">
    <property type="entry name" value="NLPC_P60"/>
    <property type="match status" value="1"/>
</dbReference>
<evidence type="ECO:0000256" key="5">
    <source>
        <dbReference type="SAM" id="MobiDB-lite"/>
    </source>
</evidence>
<reference evidence="7 8" key="1">
    <citation type="submission" date="2019-03" db="EMBL/GenBank/DDBJ databases">
        <title>Genomic Encyclopedia of Type Strains, Phase IV (KMG-IV): sequencing the most valuable type-strain genomes for metagenomic binning, comparative biology and taxonomic classification.</title>
        <authorList>
            <person name="Goeker M."/>
        </authorList>
    </citation>
    <scope>NUCLEOTIDE SEQUENCE [LARGE SCALE GENOMIC DNA]</scope>
    <source>
        <strain evidence="7 8">DSM 45361</strain>
    </source>
</reference>
<gene>
    <name evidence="7" type="ORF">EV186_10452</name>
</gene>
<comment type="caution">
    <text evidence="7">The sequence shown here is derived from an EMBL/GenBank/DDBJ whole genome shotgun (WGS) entry which is preliminary data.</text>
</comment>
<evidence type="ECO:0000256" key="3">
    <source>
        <dbReference type="ARBA" id="ARBA00022801"/>
    </source>
</evidence>
<dbReference type="Pfam" id="PF05257">
    <property type="entry name" value="CHAP"/>
    <property type="match status" value="1"/>
</dbReference>
<feature type="region of interest" description="Disordered" evidence="5">
    <location>
        <begin position="212"/>
        <end position="244"/>
    </location>
</feature>
<dbReference type="OrthoDB" id="9815928at2"/>
<dbReference type="InterPro" id="IPR007921">
    <property type="entry name" value="CHAP_dom"/>
</dbReference>
<dbReference type="RefSeq" id="WP_133851471.1">
    <property type="nucleotide sequence ID" value="NZ_SNXZ01000004.1"/>
</dbReference>
<sequence>MAGQDKSAVGHNKPAHGGSAANGGTAAPATDSRSIALAAAAQMIEHRNRLAGKADDAQKAELVLTTVGQNVDEYHQTHAKNASSLTGHWSGATADKFHTRAKKVNASLATTAQSASKGAAIVRGVAGHLDSGHTAVVRLIDEYVGKATPILDAARSVQGSGAHAALVKGVGQVVDLVRHYTAESKSHLDKVNTEMAHAARQLKALEKHVEHDGYADPKKAHHKAPAKVHKHEPPKTHGSAKGKDIVNRARKELGTTEHPPGSNKQKYGPTTYWCSLFATWVWRKAGVNIPQYAFTGDVYTWGQQHHLAYDSKHLDQVRPGDVLLFGSGPQNTTTSTHIAIVESVDGNTVHTIEGNSGDAVRRQTHTLSSGTFYGGVHPS</sequence>
<name>A0A4R6S877_LABRH</name>
<dbReference type="InterPro" id="IPR000064">
    <property type="entry name" value="NLP_P60_dom"/>
</dbReference>
<evidence type="ECO:0000259" key="6">
    <source>
        <dbReference type="PROSITE" id="PS51935"/>
    </source>
</evidence>
<organism evidence="7 8">
    <name type="scientific">Labedaea rhizosphaerae</name>
    <dbReference type="NCBI Taxonomy" id="598644"/>
    <lineage>
        <taxon>Bacteria</taxon>
        <taxon>Bacillati</taxon>
        <taxon>Actinomycetota</taxon>
        <taxon>Actinomycetes</taxon>
        <taxon>Pseudonocardiales</taxon>
        <taxon>Pseudonocardiaceae</taxon>
        <taxon>Labedaea</taxon>
    </lineage>
</organism>
<keyword evidence="8" id="KW-1185">Reference proteome</keyword>
<protein>
    <submittedName>
        <fullName evidence="7">CHAP domain-containing protein</fullName>
    </submittedName>
</protein>
<comment type="similarity">
    <text evidence="1">Belongs to the peptidase C40 family.</text>
</comment>
<evidence type="ECO:0000313" key="8">
    <source>
        <dbReference type="Proteomes" id="UP000295444"/>
    </source>
</evidence>
<feature type="region of interest" description="Disordered" evidence="5">
    <location>
        <begin position="1"/>
        <end position="28"/>
    </location>
</feature>
<evidence type="ECO:0000313" key="7">
    <source>
        <dbReference type="EMBL" id="TDP96072.1"/>
    </source>
</evidence>
<feature type="compositionally biased region" description="Basic and acidic residues" evidence="5">
    <location>
        <begin position="231"/>
        <end position="244"/>
    </location>
</feature>
<keyword evidence="2" id="KW-0645">Protease</keyword>
<keyword evidence="4" id="KW-0788">Thiol protease</keyword>
<dbReference type="AlphaFoldDB" id="A0A4R6S877"/>
<evidence type="ECO:0000256" key="4">
    <source>
        <dbReference type="ARBA" id="ARBA00022807"/>
    </source>
</evidence>
<dbReference type="InterPro" id="IPR038765">
    <property type="entry name" value="Papain-like_cys_pep_sf"/>
</dbReference>
<dbReference type="SUPFAM" id="SSF54001">
    <property type="entry name" value="Cysteine proteinases"/>
    <property type="match status" value="1"/>
</dbReference>
<proteinExistence type="inferred from homology"/>
<keyword evidence="3" id="KW-0378">Hydrolase</keyword>
<feature type="compositionally biased region" description="Basic residues" evidence="5">
    <location>
        <begin position="219"/>
        <end position="230"/>
    </location>
</feature>
<dbReference type="EMBL" id="SNXZ01000004">
    <property type="protein sequence ID" value="TDP96072.1"/>
    <property type="molecule type" value="Genomic_DNA"/>
</dbReference>
<evidence type="ECO:0000256" key="2">
    <source>
        <dbReference type="ARBA" id="ARBA00022670"/>
    </source>
</evidence>
<dbReference type="GO" id="GO:0006508">
    <property type="term" value="P:proteolysis"/>
    <property type="evidence" value="ECO:0007669"/>
    <property type="project" value="UniProtKB-KW"/>
</dbReference>
<dbReference type="Gene3D" id="3.90.1720.10">
    <property type="entry name" value="endopeptidase domain like (from Nostoc punctiforme)"/>
    <property type="match status" value="1"/>
</dbReference>